<dbReference type="Pfam" id="PF00664">
    <property type="entry name" value="ABC_membrane"/>
    <property type="match status" value="1"/>
</dbReference>
<evidence type="ECO:0000256" key="4">
    <source>
        <dbReference type="ARBA" id="ARBA00022475"/>
    </source>
</evidence>
<dbReference type="GO" id="GO:0016887">
    <property type="term" value="F:ATP hydrolysis activity"/>
    <property type="evidence" value="ECO:0007669"/>
    <property type="project" value="InterPro"/>
</dbReference>
<feature type="transmembrane region" description="Helical" evidence="12">
    <location>
        <begin position="74"/>
        <end position="94"/>
    </location>
</feature>
<proteinExistence type="inferred from homology"/>
<dbReference type="FunFam" id="3.40.50.300:FF:002145">
    <property type="entry name" value="ABC transporter (MsbA subfamily)"/>
    <property type="match status" value="1"/>
</dbReference>
<evidence type="ECO:0000256" key="8">
    <source>
        <dbReference type="ARBA" id="ARBA00022989"/>
    </source>
</evidence>
<dbReference type="Gene3D" id="3.40.50.300">
    <property type="entry name" value="P-loop containing nucleotide triphosphate hydrolases"/>
    <property type="match status" value="2"/>
</dbReference>
<dbReference type="PROSITE" id="PS50893">
    <property type="entry name" value="ABC_TRANSPORTER_2"/>
    <property type="match status" value="2"/>
</dbReference>
<keyword evidence="3" id="KW-0813">Transport</keyword>
<dbReference type="InterPro" id="IPR003593">
    <property type="entry name" value="AAA+_ATPase"/>
</dbReference>
<keyword evidence="4" id="KW-1003">Cell membrane</keyword>
<evidence type="ECO:0000259" key="14">
    <source>
        <dbReference type="PROSITE" id="PS50929"/>
    </source>
</evidence>
<evidence type="ECO:0000313" key="16">
    <source>
        <dbReference type="Proteomes" id="UP001144673"/>
    </source>
</evidence>
<dbReference type="InterPro" id="IPR027417">
    <property type="entry name" value="P-loop_NTPase"/>
</dbReference>
<sequence length="1487" mass="161042">MNSTNTYSHCDASLGPTVGHCGAQSRFDFTLAFEQSVLSITPYAILLSVAIPRLVHLRTHSRKVAGRPLRLVKLAIYVVFASLQLAILISWSTLHGPKLGIASSALGVATALVMGALSYLEHERAVRPSTILCVYLSLSVLFDGAQCRTLWLLLLHDQQQQQHALLPALFTAQLATKVVMLLAESLGKTRYLVGSWQALKRCPEAVASVFSRGAFWWLNGLLTRGFSATLDLDTLYETDEELRSERLLAEFRERVSRTAPSKYRLPLVIVACLKVTIAKTVIARLFMTGFKFTQPFLLQYIIEFVQHDQKGGEYHQDVAYALIAATGLFYIGTAFATGFYNHHLYRGLTMIRGGLVSLVCAESLGVSTAVAAEMATLTLIGPDVGVISRAFSGVHDLWANPIEIALATWLLARQLGVGCVGPIASALLCFVLMSQLPKRMGPAIKAWNVAIQKRVSITSSVVGSIRETKMLGLVPVWLEYIQSLRVLELKESKQFRMFIVYMNVLGNLSPSLAPLLTFGITLAVRRHDANSGLDISTAFTSLSIMSLMMSPLANLLSSFPSFASSFGIFERVEKFLEQAKFHDTITSQNCVGGTTAADTSENTQSAGIEMDRMPKSSITLRGASLSAKIGDEAILHDIDLAIKPGDICAVTGKVGSGKSLLLQALLGELSVVSGEFEIDVARFGYCSQSAWLFKGTIRDNIVGWTVGDFDEMRYNRIVKACGLGKDLAQLADGDMTVLTTKGNSLSGGQRHRVALARALFAAPPVFVIDNIFSSLDQPTQKYVWEQVFGPSGLARQLGSAVIIATHSLRIVQQADHVVVMDQCRIARQGPYAAIADQESRAQSHDAGSGDDEPAAEEAAGADSTPDAAASKEKEIKQQIDDLVQSQGDTSLYWYYFKSIGWKYGLVALSFATSMEVFAVMKGIWLKWWTEHNTSNEKTRDGLYYGVYCTFSMVVLITIGFDIWFMFVMVIPKSAGKLHWNLLRTAMRAPMSFFATSSIGNLVNRFSQDMTLVDQDLPTAVFTSLKGTLSVVGTGALVMLGSAYLAATIPVGLVLLYVLQKFYLRTSRQLRLLQLRASAPLFSHLVETAEGLATVRALRWEAGLRRHAVALLDRSQRPHYLLFAIQRWLTLVLDLMVGGLAVVLVVLAVVVRQSGTGSVAVSFSNVLGFGAVLAQFVTSWTQLETSLGAIARLRTFEQATPQEVEREGATEPPADWPARGAIEIRNLCASYKSSSSSAPPPASSADPSLVVSPHDDDAPIGENDQPVLRHLTTSIRPGGKVAICGRTGSGKSSLLLALYQLLRYSGTTTIDGVDVSLVPFDTLRSRLITVPQEPVLFPGTIRFNLLPGSSSSSSSDEAALLDALAQVSLKDAVLAVPGGLDADVSDASLSHGQKQLLCLARALVRKNSRVGSGGILVLDEATSAVDVATERLMVDVVKAAFADCTVLAVAHRLESVRGFDKVLVLDQGALVRVGTPKELIGEDGQLRV</sequence>
<dbReference type="Proteomes" id="UP001144673">
    <property type="component" value="Chromosome 4"/>
</dbReference>
<evidence type="ECO:0008006" key="17">
    <source>
        <dbReference type="Google" id="ProtNLM"/>
    </source>
</evidence>
<evidence type="ECO:0000256" key="7">
    <source>
        <dbReference type="ARBA" id="ARBA00022840"/>
    </source>
</evidence>
<dbReference type="GeneID" id="80898752"/>
<dbReference type="PANTHER" id="PTHR24223">
    <property type="entry name" value="ATP-BINDING CASSETTE SUB-FAMILY C"/>
    <property type="match status" value="1"/>
</dbReference>
<feature type="domain" description="ABC transporter" evidence="13">
    <location>
        <begin position="620"/>
        <end position="847"/>
    </location>
</feature>
<feature type="transmembrane region" description="Helical" evidence="12">
    <location>
        <begin position="318"/>
        <end position="341"/>
    </location>
</feature>
<dbReference type="InterPro" id="IPR036640">
    <property type="entry name" value="ABC1_TM_sf"/>
</dbReference>
<organism evidence="15 16">
    <name type="scientific">Akanthomyces muscarius</name>
    <name type="common">Entomopathogenic fungus</name>
    <name type="synonym">Lecanicillium muscarium</name>
    <dbReference type="NCBI Taxonomy" id="2231603"/>
    <lineage>
        <taxon>Eukaryota</taxon>
        <taxon>Fungi</taxon>
        <taxon>Dikarya</taxon>
        <taxon>Ascomycota</taxon>
        <taxon>Pezizomycotina</taxon>
        <taxon>Sordariomycetes</taxon>
        <taxon>Hypocreomycetidae</taxon>
        <taxon>Hypocreales</taxon>
        <taxon>Cordycipitaceae</taxon>
        <taxon>Akanthomyces</taxon>
    </lineage>
</organism>
<dbReference type="GO" id="GO:0140359">
    <property type="term" value="F:ABC-type transporter activity"/>
    <property type="evidence" value="ECO:0007669"/>
    <property type="project" value="InterPro"/>
</dbReference>
<dbReference type="InterPro" id="IPR056227">
    <property type="entry name" value="TMD0_ABC"/>
</dbReference>
<keyword evidence="9 12" id="KW-0472">Membrane</keyword>
<dbReference type="Pfam" id="PF00005">
    <property type="entry name" value="ABC_tran"/>
    <property type="match status" value="2"/>
</dbReference>
<evidence type="ECO:0000259" key="13">
    <source>
        <dbReference type="PROSITE" id="PS50893"/>
    </source>
</evidence>
<feature type="domain" description="ABC transmembrane type-1" evidence="14">
    <location>
        <begin position="281"/>
        <end position="564"/>
    </location>
</feature>
<dbReference type="EMBL" id="JAJHUN010000009">
    <property type="protein sequence ID" value="KAJ4150863.1"/>
    <property type="molecule type" value="Genomic_DNA"/>
</dbReference>
<dbReference type="GO" id="GO:0005886">
    <property type="term" value="C:plasma membrane"/>
    <property type="evidence" value="ECO:0007669"/>
    <property type="project" value="UniProtKB-SubCell"/>
</dbReference>
<dbReference type="InterPro" id="IPR044746">
    <property type="entry name" value="ABCC_6TM_D1"/>
</dbReference>
<keyword evidence="7" id="KW-0067">ATP-binding</keyword>
<feature type="transmembrane region" description="Helical" evidence="12">
    <location>
        <begin position="265"/>
        <end position="287"/>
    </location>
</feature>
<evidence type="ECO:0000256" key="1">
    <source>
        <dbReference type="ARBA" id="ARBA00004651"/>
    </source>
</evidence>
<evidence type="ECO:0000256" key="2">
    <source>
        <dbReference type="ARBA" id="ARBA00009726"/>
    </source>
</evidence>
<evidence type="ECO:0000256" key="3">
    <source>
        <dbReference type="ARBA" id="ARBA00022448"/>
    </source>
</evidence>
<dbReference type="PROSITE" id="PS00211">
    <property type="entry name" value="ABC_TRANSPORTER_1"/>
    <property type="match status" value="1"/>
</dbReference>
<feature type="transmembrane region" description="Helical" evidence="12">
    <location>
        <begin position="100"/>
        <end position="120"/>
    </location>
</feature>
<dbReference type="GO" id="GO:0005524">
    <property type="term" value="F:ATP binding"/>
    <property type="evidence" value="ECO:0007669"/>
    <property type="project" value="UniProtKB-KW"/>
</dbReference>
<keyword evidence="8 12" id="KW-1133">Transmembrane helix</keyword>
<dbReference type="RefSeq" id="XP_056052577.1">
    <property type="nucleotide sequence ID" value="XM_056200759.1"/>
</dbReference>
<comment type="similarity">
    <text evidence="2">Belongs to the ABC transporter superfamily. ABCC family. Conjugate transporter (TC 3.A.1.208) subfamily.</text>
</comment>
<dbReference type="Pfam" id="PF24357">
    <property type="entry name" value="TMD0_ABC"/>
    <property type="match status" value="1"/>
</dbReference>
<gene>
    <name evidence="15" type="ORF">LMH87_011593</name>
</gene>
<feature type="region of interest" description="Disordered" evidence="11">
    <location>
        <begin position="836"/>
        <end position="870"/>
    </location>
</feature>
<dbReference type="KEGG" id="amus:LMH87_011593"/>
<feature type="domain" description="ABC transmembrane type-1" evidence="14">
    <location>
        <begin position="905"/>
        <end position="1184"/>
    </location>
</feature>
<feature type="transmembrane region" description="Helical" evidence="12">
    <location>
        <begin position="944"/>
        <end position="969"/>
    </location>
</feature>
<keyword evidence="16" id="KW-1185">Reference proteome</keyword>
<feature type="transmembrane region" description="Helical" evidence="12">
    <location>
        <begin position="353"/>
        <end position="372"/>
    </location>
</feature>
<dbReference type="SUPFAM" id="SSF90123">
    <property type="entry name" value="ABC transporter transmembrane region"/>
    <property type="match status" value="2"/>
</dbReference>
<reference evidence="15" key="1">
    <citation type="journal article" date="2023" name="Access Microbiol">
        <title>De-novo genome assembly for Akanthomyces muscarius, a biocontrol agent of insect agricultural pests.</title>
        <authorList>
            <person name="Erdos Z."/>
            <person name="Studholme D.J."/>
            <person name="Raymond B."/>
            <person name="Sharma M."/>
        </authorList>
    </citation>
    <scope>NUCLEOTIDE SEQUENCE</scope>
    <source>
        <strain evidence="15">Ve6</strain>
    </source>
</reference>
<feature type="transmembrane region" description="Helical" evidence="12">
    <location>
        <begin position="903"/>
        <end position="924"/>
    </location>
</feature>
<comment type="subcellular location">
    <subcellularLocation>
        <location evidence="1">Cell membrane</location>
        <topology evidence="1">Multi-pass membrane protein</topology>
    </subcellularLocation>
</comment>
<evidence type="ECO:0000256" key="5">
    <source>
        <dbReference type="ARBA" id="ARBA00022692"/>
    </source>
</evidence>
<feature type="domain" description="ABC transporter" evidence="13">
    <location>
        <begin position="1252"/>
        <end position="1487"/>
    </location>
</feature>
<feature type="region of interest" description="Disordered" evidence="11">
    <location>
        <begin position="1231"/>
        <end position="1265"/>
    </location>
</feature>
<comment type="caution">
    <text evidence="15">The sequence shown here is derived from an EMBL/GenBank/DDBJ whole genome shotgun (WGS) entry which is preliminary data.</text>
</comment>
<protein>
    <recommendedName>
        <fullName evidence="17">ABC transporter</fullName>
    </recommendedName>
</protein>
<dbReference type="InterPro" id="IPR050173">
    <property type="entry name" value="ABC_transporter_C-like"/>
</dbReference>
<feature type="compositionally biased region" description="Low complexity" evidence="11">
    <location>
        <begin position="856"/>
        <end position="868"/>
    </location>
</feature>
<feature type="compositionally biased region" description="Low complexity" evidence="11">
    <location>
        <begin position="1231"/>
        <end position="1247"/>
    </location>
</feature>
<keyword evidence="6" id="KW-0547">Nucleotide-binding</keyword>
<name>A0A9W8QC30_AKAMU</name>
<keyword evidence="5 12" id="KW-0812">Transmembrane</keyword>
<evidence type="ECO:0000313" key="15">
    <source>
        <dbReference type="EMBL" id="KAJ4150863.1"/>
    </source>
</evidence>
<dbReference type="InterPro" id="IPR011527">
    <property type="entry name" value="ABC1_TM_dom"/>
</dbReference>
<evidence type="ECO:0000256" key="9">
    <source>
        <dbReference type="ARBA" id="ARBA00023136"/>
    </source>
</evidence>
<dbReference type="InterPro" id="IPR003439">
    <property type="entry name" value="ABC_transporter-like_ATP-bd"/>
</dbReference>
<feature type="transmembrane region" description="Helical" evidence="12">
    <location>
        <begin position="36"/>
        <end position="54"/>
    </location>
</feature>
<accession>A0A9W8QC30</accession>
<feature type="transmembrane region" description="Helical" evidence="12">
    <location>
        <begin position="498"/>
        <end position="523"/>
    </location>
</feature>
<evidence type="ECO:0000256" key="12">
    <source>
        <dbReference type="SAM" id="Phobius"/>
    </source>
</evidence>
<dbReference type="InterPro" id="IPR017871">
    <property type="entry name" value="ABC_transporter-like_CS"/>
</dbReference>
<feature type="transmembrane region" description="Helical" evidence="12">
    <location>
        <begin position="415"/>
        <end position="433"/>
    </location>
</feature>
<dbReference type="InterPro" id="IPR044726">
    <property type="entry name" value="ABCC_6TM_D2"/>
</dbReference>
<dbReference type="FunFam" id="1.20.1560.10:FF:000066">
    <property type="entry name" value="ABC multidrug transporter (Eurofung)"/>
    <property type="match status" value="1"/>
</dbReference>
<dbReference type="PROSITE" id="PS50929">
    <property type="entry name" value="ABC_TM1F"/>
    <property type="match status" value="2"/>
</dbReference>
<dbReference type="FunFam" id="1.20.1560.10:FF:000055">
    <property type="entry name" value="ABC multidrug transporter (Eurofung)"/>
    <property type="match status" value="1"/>
</dbReference>
<feature type="transmembrane region" description="Helical" evidence="12">
    <location>
        <begin position="1127"/>
        <end position="1150"/>
    </location>
</feature>
<dbReference type="Gene3D" id="1.20.1560.10">
    <property type="entry name" value="ABC transporter type 1, transmembrane domain"/>
    <property type="match status" value="2"/>
</dbReference>
<evidence type="ECO:0000256" key="11">
    <source>
        <dbReference type="SAM" id="MobiDB-lite"/>
    </source>
</evidence>
<feature type="transmembrane region" description="Helical" evidence="12">
    <location>
        <begin position="1035"/>
        <end position="1058"/>
    </location>
</feature>
<evidence type="ECO:0000256" key="10">
    <source>
        <dbReference type="ARBA" id="ARBA00023180"/>
    </source>
</evidence>
<keyword evidence="10" id="KW-0325">Glycoprotein</keyword>
<dbReference type="CDD" id="cd18579">
    <property type="entry name" value="ABC_6TM_ABCC_D1"/>
    <property type="match status" value="1"/>
</dbReference>
<evidence type="ECO:0000256" key="6">
    <source>
        <dbReference type="ARBA" id="ARBA00022741"/>
    </source>
</evidence>
<dbReference type="PANTHER" id="PTHR24223:SF399">
    <property type="entry name" value="ABC TRANSPORTER ATNG"/>
    <property type="match status" value="1"/>
</dbReference>
<dbReference type="CDD" id="cd18580">
    <property type="entry name" value="ABC_6TM_ABCC_D2"/>
    <property type="match status" value="1"/>
</dbReference>
<dbReference type="SUPFAM" id="SSF52540">
    <property type="entry name" value="P-loop containing nucleoside triphosphate hydrolases"/>
    <property type="match status" value="2"/>
</dbReference>
<dbReference type="SMART" id="SM00382">
    <property type="entry name" value="AAA"/>
    <property type="match status" value="2"/>
</dbReference>